<sequence length="207" mass="23328">MIEVVEAHFETSAANISQSPENDTVNEVAFMARSNAGKSSLLNALCNHKNLAKVSATPGKTRLINYFDATFMDRENREKYPAKLVDLPGFGYAKVSKSLKSDWEKNLTDFITQREQIRVFVHLVDARHPDLPIDRSVAEYLEQIRRPGQTVLRVFTKGDKLNQKELGALLRDYPGALVVSSSKKRGISKLATRLYDLLTEYDDGHTL</sequence>
<keyword evidence="4" id="KW-0479">Metal-binding</keyword>
<evidence type="ECO:0000256" key="8">
    <source>
        <dbReference type="ARBA" id="ARBA00023210"/>
    </source>
</evidence>
<dbReference type="Gene3D" id="3.40.50.300">
    <property type="entry name" value="P-loop containing nucleotide triphosphate hydrolases"/>
    <property type="match status" value="1"/>
</dbReference>
<dbReference type="CDD" id="cd01876">
    <property type="entry name" value="YihA_EngB"/>
    <property type="match status" value="1"/>
</dbReference>
<evidence type="ECO:0000256" key="3">
    <source>
        <dbReference type="ARBA" id="ARBA00022618"/>
    </source>
</evidence>
<evidence type="ECO:0000256" key="10">
    <source>
        <dbReference type="HAMAP-Rule" id="MF_00321"/>
    </source>
</evidence>
<evidence type="ECO:0000256" key="1">
    <source>
        <dbReference type="ARBA" id="ARBA00001946"/>
    </source>
</evidence>
<comment type="function">
    <text evidence="10">Necessary for normal cell division and for the maintenance of normal septation.</text>
</comment>
<dbReference type="EMBL" id="CP147920">
    <property type="protein sequence ID" value="XAU16330.1"/>
    <property type="molecule type" value="Genomic_DNA"/>
</dbReference>
<dbReference type="Proteomes" id="UP001447842">
    <property type="component" value="Chromosome"/>
</dbReference>
<dbReference type="InterPro" id="IPR019987">
    <property type="entry name" value="GTP-bd_ribosome_bio_YsxC"/>
</dbReference>
<accession>A0ABZ3HEJ6</accession>
<evidence type="ECO:0000256" key="5">
    <source>
        <dbReference type="ARBA" id="ARBA00022741"/>
    </source>
</evidence>
<evidence type="ECO:0000256" key="7">
    <source>
        <dbReference type="ARBA" id="ARBA00023134"/>
    </source>
</evidence>
<dbReference type="RefSeq" id="WP_345971471.1">
    <property type="nucleotide sequence ID" value="NZ_CP147920.1"/>
</dbReference>
<proteinExistence type="inferred from homology"/>
<dbReference type="PANTHER" id="PTHR11649">
    <property type="entry name" value="MSS1/TRME-RELATED GTP-BINDING PROTEIN"/>
    <property type="match status" value="1"/>
</dbReference>
<evidence type="ECO:0000313" key="13">
    <source>
        <dbReference type="Proteomes" id="UP001447842"/>
    </source>
</evidence>
<keyword evidence="8 10" id="KW-0717">Septation</keyword>
<gene>
    <name evidence="12" type="primary">yihA</name>
    <name evidence="10" type="synonym">engB</name>
    <name evidence="12" type="ORF">WCY31_06360</name>
</gene>
<evidence type="ECO:0000256" key="6">
    <source>
        <dbReference type="ARBA" id="ARBA00022842"/>
    </source>
</evidence>
<keyword evidence="7 10" id="KW-0342">GTP-binding</keyword>
<evidence type="ECO:0000256" key="4">
    <source>
        <dbReference type="ARBA" id="ARBA00022723"/>
    </source>
</evidence>
<keyword evidence="13" id="KW-1185">Reference proteome</keyword>
<evidence type="ECO:0000313" key="12">
    <source>
        <dbReference type="EMBL" id="XAU16330.1"/>
    </source>
</evidence>
<organism evidence="12 13">
    <name type="scientific">Sulfurimonas diazotrophicus</name>
    <dbReference type="NCBI Taxonomy" id="3131939"/>
    <lineage>
        <taxon>Bacteria</taxon>
        <taxon>Pseudomonadati</taxon>
        <taxon>Campylobacterota</taxon>
        <taxon>Epsilonproteobacteria</taxon>
        <taxon>Campylobacterales</taxon>
        <taxon>Sulfurimonadaceae</taxon>
        <taxon>Sulfurimonas</taxon>
    </lineage>
</organism>
<protein>
    <recommendedName>
        <fullName evidence="10">Probable GTP-binding protein EngB</fullName>
    </recommendedName>
</protein>
<dbReference type="InterPro" id="IPR027417">
    <property type="entry name" value="P-loop_NTPase"/>
</dbReference>
<feature type="domain" description="EngB-type G" evidence="11">
    <location>
        <begin position="24"/>
        <end position="200"/>
    </location>
</feature>
<dbReference type="Pfam" id="PF01926">
    <property type="entry name" value="MMR_HSR1"/>
    <property type="match status" value="1"/>
</dbReference>
<dbReference type="SUPFAM" id="SSF52540">
    <property type="entry name" value="P-loop containing nucleoside triphosphate hydrolases"/>
    <property type="match status" value="1"/>
</dbReference>
<evidence type="ECO:0000256" key="9">
    <source>
        <dbReference type="ARBA" id="ARBA00023306"/>
    </source>
</evidence>
<dbReference type="PANTHER" id="PTHR11649:SF13">
    <property type="entry name" value="ENGB-TYPE G DOMAIN-CONTAINING PROTEIN"/>
    <property type="match status" value="1"/>
</dbReference>
<keyword evidence="9 10" id="KW-0131">Cell cycle</keyword>
<comment type="cofactor">
    <cofactor evidence="1">
        <name>Mg(2+)</name>
        <dbReference type="ChEBI" id="CHEBI:18420"/>
    </cofactor>
</comment>
<keyword evidence="3 10" id="KW-0132">Cell division</keyword>
<name>A0ABZ3HEJ6_9BACT</name>
<evidence type="ECO:0000259" key="11">
    <source>
        <dbReference type="PROSITE" id="PS51706"/>
    </source>
</evidence>
<keyword evidence="6" id="KW-0460">Magnesium</keyword>
<dbReference type="InterPro" id="IPR030393">
    <property type="entry name" value="G_ENGB_dom"/>
</dbReference>
<dbReference type="NCBIfam" id="TIGR03598">
    <property type="entry name" value="GTPase_YsxC"/>
    <property type="match status" value="1"/>
</dbReference>
<dbReference type="PROSITE" id="PS51706">
    <property type="entry name" value="G_ENGB"/>
    <property type="match status" value="1"/>
</dbReference>
<reference evidence="12 13" key="1">
    <citation type="submission" date="2024-03" db="EMBL/GenBank/DDBJ databases">
        <title>Sulfurimonas sp. HSL3-1.</title>
        <authorList>
            <person name="Wang S."/>
        </authorList>
    </citation>
    <scope>NUCLEOTIDE SEQUENCE [LARGE SCALE GENOMIC DNA]</scope>
    <source>
        <strain evidence="12 13">HSL3-1</strain>
    </source>
</reference>
<dbReference type="InterPro" id="IPR006073">
    <property type="entry name" value="GTP-bd"/>
</dbReference>
<evidence type="ECO:0000256" key="2">
    <source>
        <dbReference type="ARBA" id="ARBA00009638"/>
    </source>
</evidence>
<keyword evidence="5 10" id="KW-0547">Nucleotide-binding</keyword>
<dbReference type="HAMAP" id="MF_00321">
    <property type="entry name" value="GTPase_EngB"/>
    <property type="match status" value="1"/>
</dbReference>
<comment type="similarity">
    <text evidence="2 10">Belongs to the TRAFAC class TrmE-Era-EngA-EngB-Septin-like GTPase superfamily. EngB GTPase family.</text>
</comment>